<evidence type="ECO:0000256" key="1">
    <source>
        <dbReference type="SAM" id="SignalP"/>
    </source>
</evidence>
<name>A0ABW2DQ24_9BACT</name>
<evidence type="ECO:0000259" key="2">
    <source>
        <dbReference type="PROSITE" id="PS50846"/>
    </source>
</evidence>
<organism evidence="3 4">
    <name type="scientific">Rufibacter roseus</name>
    <dbReference type="NCBI Taxonomy" id="1567108"/>
    <lineage>
        <taxon>Bacteria</taxon>
        <taxon>Pseudomonadati</taxon>
        <taxon>Bacteroidota</taxon>
        <taxon>Cytophagia</taxon>
        <taxon>Cytophagales</taxon>
        <taxon>Hymenobacteraceae</taxon>
        <taxon>Rufibacter</taxon>
    </lineage>
</organism>
<dbReference type="InterPro" id="IPR006121">
    <property type="entry name" value="HMA_dom"/>
</dbReference>
<feature type="domain" description="HMA" evidence="2">
    <location>
        <begin position="28"/>
        <end position="94"/>
    </location>
</feature>
<feature type="signal peptide" evidence="1">
    <location>
        <begin position="1"/>
        <end position="22"/>
    </location>
</feature>
<dbReference type="InterPro" id="IPR036163">
    <property type="entry name" value="HMA_dom_sf"/>
</dbReference>
<dbReference type="Pfam" id="PF00403">
    <property type="entry name" value="HMA"/>
    <property type="match status" value="1"/>
</dbReference>
<dbReference type="CDD" id="cd00371">
    <property type="entry name" value="HMA"/>
    <property type="match status" value="1"/>
</dbReference>
<keyword evidence="1" id="KW-0732">Signal</keyword>
<evidence type="ECO:0000313" key="4">
    <source>
        <dbReference type="Proteomes" id="UP001596405"/>
    </source>
</evidence>
<dbReference type="Proteomes" id="UP001596405">
    <property type="component" value="Unassembled WGS sequence"/>
</dbReference>
<feature type="chain" id="PRO_5045968067" evidence="1">
    <location>
        <begin position="23"/>
        <end position="117"/>
    </location>
</feature>
<proteinExistence type="predicted"/>
<reference evidence="4" key="1">
    <citation type="journal article" date="2019" name="Int. J. Syst. Evol. Microbiol.">
        <title>The Global Catalogue of Microorganisms (GCM) 10K type strain sequencing project: providing services to taxonomists for standard genome sequencing and annotation.</title>
        <authorList>
            <consortium name="The Broad Institute Genomics Platform"/>
            <consortium name="The Broad Institute Genome Sequencing Center for Infectious Disease"/>
            <person name="Wu L."/>
            <person name="Ma J."/>
        </authorList>
    </citation>
    <scope>NUCLEOTIDE SEQUENCE [LARGE SCALE GENOMIC DNA]</scope>
    <source>
        <strain evidence="4">CGMCC 4.7393</strain>
    </source>
</reference>
<keyword evidence="4" id="KW-1185">Reference proteome</keyword>
<dbReference type="Gene3D" id="3.30.70.100">
    <property type="match status" value="1"/>
</dbReference>
<dbReference type="RefSeq" id="WP_066616520.1">
    <property type="nucleotide sequence ID" value="NZ_JBHSYQ010000015.1"/>
</dbReference>
<protein>
    <submittedName>
        <fullName evidence="3">Heavy-metal-associated domain-containing protein</fullName>
    </submittedName>
</protein>
<comment type="caution">
    <text evidence="3">The sequence shown here is derived from an EMBL/GenBank/DDBJ whole genome shotgun (WGS) entry which is preliminary data.</text>
</comment>
<dbReference type="EMBL" id="JBHSYQ010000015">
    <property type="protein sequence ID" value="MFC6999193.1"/>
    <property type="molecule type" value="Genomic_DNA"/>
</dbReference>
<gene>
    <name evidence="3" type="ORF">ACFQHR_16275</name>
</gene>
<sequence length="117" mass="12743">MKTLKAFTLSLLMVCLSTFSFAQSGKNGEVVKFKTSAVCGMCKATLEKGMAYEKGVSKATLDENTKVLTIQYNGTKTDVAKLRKAVNDLGYDADDSPATKRAYDRLDDCCKKEAGIH</sequence>
<dbReference type="PROSITE" id="PS50846">
    <property type="entry name" value="HMA_2"/>
    <property type="match status" value="1"/>
</dbReference>
<accession>A0ABW2DQ24</accession>
<dbReference type="SUPFAM" id="SSF55008">
    <property type="entry name" value="HMA, heavy metal-associated domain"/>
    <property type="match status" value="1"/>
</dbReference>
<evidence type="ECO:0000313" key="3">
    <source>
        <dbReference type="EMBL" id="MFC6999193.1"/>
    </source>
</evidence>